<feature type="region of interest" description="Disordered" evidence="1">
    <location>
        <begin position="358"/>
        <end position="402"/>
    </location>
</feature>
<evidence type="ECO:0000256" key="1">
    <source>
        <dbReference type="SAM" id="MobiDB-lite"/>
    </source>
</evidence>
<feature type="compositionally biased region" description="Basic and acidic residues" evidence="1">
    <location>
        <begin position="440"/>
        <end position="453"/>
    </location>
</feature>
<dbReference type="Proteomes" id="UP000694871">
    <property type="component" value="Unplaced"/>
</dbReference>
<protein>
    <submittedName>
        <fullName evidence="4">Uncharacterized protein C8orf58 homolog</fullName>
    </submittedName>
</protein>
<dbReference type="PANTHER" id="PTHR37336:SF1">
    <property type="entry name" value="SIMILAR TO 9930012K11RIK PROTEIN"/>
    <property type="match status" value="1"/>
</dbReference>
<sequence>MLKRRRVFSVEPLWNRDGAWKPLESSVVLTSISMYRNLQDPQSPREGSLKLELDGKKSSEMDRWGEAGSPTELVPHKGLNHQLGFIPTSGRLLKSESEDSGVEMASGDHSPSTPVDSEKSFTLDCVDGFQPLAKDSATVVSHDSSPEAEERAEPDPGQDRPYHRNLSVSKKLAQVVQRSQKHRLPGRSSRQLNQRPRSLLDLERLKTYCPQRPASIDDDDDVGASCGGYGSTTSVCNSPAEHHVESVVQDEPSLTMPGQGLRYLEHICQMMEKIAQLQRANQRLQYQHQIMECRLRAQESENDGLSEETPEELRLTRAEPPLGSQAATEMEESPHSPNPYYPHHFRARSASDTHVVLSPVHHSESRPDRSGKTAAYFSSSPSLLDQQDGGSCTLPPGMKLKNEHSHWGKVKVLINRIKRKSVRANEQIPFGEAAPSSRRSRADDVSDKQELQPRRRFLPTLGAKKRQSKHLPMR</sequence>
<feature type="compositionally biased region" description="Acidic residues" evidence="1">
    <location>
        <begin position="300"/>
        <end position="310"/>
    </location>
</feature>
<feature type="region of interest" description="Disordered" evidence="1">
    <location>
        <begin position="297"/>
        <end position="345"/>
    </location>
</feature>
<accession>A0ABM1K7I5</accession>
<feature type="compositionally biased region" description="Basic and acidic residues" evidence="1">
    <location>
        <begin position="55"/>
        <end position="65"/>
    </location>
</feature>
<dbReference type="RefSeq" id="XP_015269672.1">
    <property type="nucleotide sequence ID" value="XM_015414186.1"/>
</dbReference>
<proteinExistence type="predicted"/>
<evidence type="ECO:0000313" key="4">
    <source>
        <dbReference type="RefSeq" id="XP_015269672.1"/>
    </source>
</evidence>
<feature type="compositionally biased region" description="Basic and acidic residues" evidence="1">
    <location>
        <begin position="361"/>
        <end position="371"/>
    </location>
</feature>
<feature type="compositionally biased region" description="Polar residues" evidence="1">
    <location>
        <begin position="376"/>
        <end position="390"/>
    </location>
</feature>
<dbReference type="InterPro" id="IPR027958">
    <property type="entry name" value="DUF4657"/>
</dbReference>
<gene>
    <name evidence="4" type="primary">LOC107112984</name>
</gene>
<dbReference type="PANTHER" id="PTHR37336">
    <property type="entry name" value="SIMILAR TO 9930012K11RIK PROTEIN"/>
    <property type="match status" value="1"/>
</dbReference>
<feature type="region of interest" description="Disordered" evidence="1">
    <location>
        <begin position="134"/>
        <end position="197"/>
    </location>
</feature>
<evidence type="ECO:0000259" key="2">
    <source>
        <dbReference type="Pfam" id="PF15552"/>
    </source>
</evidence>
<feature type="domain" description="DUF4657" evidence="2">
    <location>
        <begin position="141"/>
        <end position="296"/>
    </location>
</feature>
<organism evidence="3 4">
    <name type="scientific">Gekko japonicus</name>
    <name type="common">Schlegel's Japanese gecko</name>
    <dbReference type="NCBI Taxonomy" id="146911"/>
    <lineage>
        <taxon>Eukaryota</taxon>
        <taxon>Metazoa</taxon>
        <taxon>Chordata</taxon>
        <taxon>Craniata</taxon>
        <taxon>Vertebrata</taxon>
        <taxon>Euteleostomi</taxon>
        <taxon>Lepidosauria</taxon>
        <taxon>Squamata</taxon>
        <taxon>Bifurcata</taxon>
        <taxon>Gekkota</taxon>
        <taxon>Gekkonidae</taxon>
        <taxon>Gekkoninae</taxon>
        <taxon>Gekko</taxon>
    </lineage>
</organism>
<feature type="region of interest" description="Disordered" evidence="1">
    <location>
        <begin position="95"/>
        <end position="119"/>
    </location>
</feature>
<feature type="compositionally biased region" description="Basic residues" evidence="1">
    <location>
        <begin position="463"/>
        <end position="474"/>
    </location>
</feature>
<dbReference type="GeneID" id="107112984"/>
<feature type="region of interest" description="Disordered" evidence="1">
    <location>
        <begin position="426"/>
        <end position="474"/>
    </location>
</feature>
<evidence type="ECO:0000313" key="3">
    <source>
        <dbReference type="Proteomes" id="UP000694871"/>
    </source>
</evidence>
<reference evidence="4" key="1">
    <citation type="submission" date="2025-08" db="UniProtKB">
        <authorList>
            <consortium name="RefSeq"/>
        </authorList>
    </citation>
    <scope>IDENTIFICATION</scope>
</reference>
<feature type="region of interest" description="Disordered" evidence="1">
    <location>
        <begin position="55"/>
        <end position="76"/>
    </location>
</feature>
<name>A0ABM1K7I5_GEKJA</name>
<dbReference type="Pfam" id="PF15552">
    <property type="entry name" value="DUF4657"/>
    <property type="match status" value="2"/>
</dbReference>
<keyword evidence="3" id="KW-1185">Reference proteome</keyword>
<feature type="domain" description="DUF4657" evidence="2">
    <location>
        <begin position="372"/>
        <end position="471"/>
    </location>
</feature>
<feature type="compositionally biased region" description="Basic and acidic residues" evidence="1">
    <location>
        <begin position="144"/>
        <end position="162"/>
    </location>
</feature>